<feature type="domain" description="Ubiquitin-like" evidence="2">
    <location>
        <begin position="1"/>
        <end position="76"/>
    </location>
</feature>
<dbReference type="OrthoDB" id="5861979at2759"/>
<dbReference type="PANTHER" id="PTHR15204:SF0">
    <property type="entry name" value="LARGE PROLINE-RICH PROTEIN BAG6"/>
    <property type="match status" value="1"/>
</dbReference>
<feature type="compositionally biased region" description="Polar residues" evidence="1">
    <location>
        <begin position="875"/>
        <end position="884"/>
    </location>
</feature>
<dbReference type="InterPro" id="IPR029071">
    <property type="entry name" value="Ubiquitin-like_domsf"/>
</dbReference>
<reference evidence="3 4" key="2">
    <citation type="submission" date="2018-10" db="EMBL/GenBank/DDBJ databases">
        <authorList>
            <consortium name="Pathogen Informatics"/>
        </authorList>
    </citation>
    <scope>NUCLEOTIDE SEQUENCE [LARGE SCALE GENOMIC DNA]</scope>
</reference>
<dbReference type="GO" id="GO:0051787">
    <property type="term" value="F:misfolded protein binding"/>
    <property type="evidence" value="ECO:0007669"/>
    <property type="project" value="TreeGrafter"/>
</dbReference>
<dbReference type="STRING" id="51028.A0A0N4V0U6"/>
<dbReference type="GO" id="GO:0071818">
    <property type="term" value="C:BAT3 complex"/>
    <property type="evidence" value="ECO:0007669"/>
    <property type="project" value="TreeGrafter"/>
</dbReference>
<keyword evidence="4" id="KW-1185">Reference proteome</keyword>
<dbReference type="Pfam" id="PF00240">
    <property type="entry name" value="ubiquitin"/>
    <property type="match status" value="1"/>
</dbReference>
<feature type="compositionally biased region" description="Low complexity" evidence="1">
    <location>
        <begin position="476"/>
        <end position="508"/>
    </location>
</feature>
<evidence type="ECO:0000313" key="4">
    <source>
        <dbReference type="Proteomes" id="UP000274131"/>
    </source>
</evidence>
<feature type="compositionally biased region" description="Polar residues" evidence="1">
    <location>
        <begin position="515"/>
        <end position="535"/>
    </location>
</feature>
<dbReference type="InterPro" id="IPR000626">
    <property type="entry name" value="Ubiquitin-like_dom"/>
</dbReference>
<reference evidence="5" key="1">
    <citation type="submission" date="2017-02" db="UniProtKB">
        <authorList>
            <consortium name="WormBaseParasite"/>
        </authorList>
    </citation>
    <scope>IDENTIFICATION</scope>
</reference>
<feature type="region of interest" description="Disordered" evidence="1">
    <location>
        <begin position="829"/>
        <end position="891"/>
    </location>
</feature>
<feature type="compositionally biased region" description="Low complexity" evidence="1">
    <location>
        <begin position="560"/>
        <end position="590"/>
    </location>
</feature>
<feature type="region of interest" description="Disordered" evidence="1">
    <location>
        <begin position="70"/>
        <end position="99"/>
    </location>
</feature>
<dbReference type="SMART" id="SM00213">
    <property type="entry name" value="UBQ"/>
    <property type="match status" value="1"/>
</dbReference>
<feature type="region of interest" description="Disordered" evidence="1">
    <location>
        <begin position="476"/>
        <end position="540"/>
    </location>
</feature>
<dbReference type="GO" id="GO:0036503">
    <property type="term" value="P:ERAD pathway"/>
    <property type="evidence" value="ECO:0007669"/>
    <property type="project" value="TreeGrafter"/>
</dbReference>
<dbReference type="Gene3D" id="3.10.20.90">
    <property type="entry name" value="Phosphatidylinositol 3-kinase Catalytic Subunit, Chain A, domain 1"/>
    <property type="match status" value="1"/>
</dbReference>
<organism evidence="5">
    <name type="scientific">Enterobius vermicularis</name>
    <name type="common">Human pinworm</name>
    <dbReference type="NCBI Taxonomy" id="51028"/>
    <lineage>
        <taxon>Eukaryota</taxon>
        <taxon>Metazoa</taxon>
        <taxon>Ecdysozoa</taxon>
        <taxon>Nematoda</taxon>
        <taxon>Chromadorea</taxon>
        <taxon>Rhabditida</taxon>
        <taxon>Spirurina</taxon>
        <taxon>Oxyuridomorpha</taxon>
        <taxon>Oxyuroidea</taxon>
        <taxon>Oxyuridae</taxon>
        <taxon>Enterobius</taxon>
    </lineage>
</organism>
<evidence type="ECO:0000313" key="3">
    <source>
        <dbReference type="EMBL" id="VDD88115.1"/>
    </source>
</evidence>
<dbReference type="WBParaSite" id="EVEC_0000355001-mRNA-1">
    <property type="protein sequence ID" value="EVEC_0000355001-mRNA-1"/>
    <property type="gene ID" value="EVEC_0000355001"/>
</dbReference>
<dbReference type="GO" id="GO:0031593">
    <property type="term" value="F:polyubiquitin modification-dependent protein binding"/>
    <property type="evidence" value="ECO:0007669"/>
    <property type="project" value="TreeGrafter"/>
</dbReference>
<dbReference type="EMBL" id="UXUI01007547">
    <property type="protein sequence ID" value="VDD88115.1"/>
    <property type="molecule type" value="Genomic_DNA"/>
</dbReference>
<feature type="compositionally biased region" description="Polar residues" evidence="1">
    <location>
        <begin position="841"/>
        <end position="864"/>
    </location>
</feature>
<evidence type="ECO:0000259" key="2">
    <source>
        <dbReference type="PROSITE" id="PS50053"/>
    </source>
</evidence>
<dbReference type="PROSITE" id="PS50053">
    <property type="entry name" value="UBIQUITIN_2"/>
    <property type="match status" value="1"/>
</dbReference>
<proteinExistence type="predicted"/>
<dbReference type="PANTHER" id="PTHR15204">
    <property type="entry name" value="LARGE PROLINE-RICH PROTEIN BAG6"/>
    <property type="match status" value="1"/>
</dbReference>
<dbReference type="CDD" id="cd17039">
    <property type="entry name" value="Ubl_ubiquitin_like"/>
    <property type="match status" value="1"/>
</dbReference>
<feature type="compositionally biased region" description="Basic and acidic residues" evidence="1">
    <location>
        <begin position="829"/>
        <end position="838"/>
    </location>
</feature>
<dbReference type="SUPFAM" id="SSF54236">
    <property type="entry name" value="Ubiquitin-like"/>
    <property type="match status" value="1"/>
</dbReference>
<feature type="region of interest" description="Disordered" evidence="1">
    <location>
        <begin position="560"/>
        <end position="622"/>
    </location>
</feature>
<evidence type="ECO:0000313" key="5">
    <source>
        <dbReference type="WBParaSite" id="EVEC_0000355001-mRNA-1"/>
    </source>
</evidence>
<dbReference type="Proteomes" id="UP000274131">
    <property type="component" value="Unassembled WGS sequence"/>
</dbReference>
<feature type="compositionally biased region" description="Polar residues" evidence="1">
    <location>
        <begin position="1271"/>
        <end position="1288"/>
    </location>
</feature>
<evidence type="ECO:0000256" key="1">
    <source>
        <dbReference type="SAM" id="MobiDB-lite"/>
    </source>
</evidence>
<name>A0A0N4V0U6_ENTVE</name>
<feature type="compositionally biased region" description="Polar residues" evidence="1">
    <location>
        <begin position="595"/>
        <end position="622"/>
    </location>
</feature>
<sequence>MKIKVRTQSFGDIDVDIPQTSSVSTLRPIVAERTGLDAATLRFIFHGRVMEDGDILTERGVNDGTTVLMVTRRPPGATDNLPTDSSSGTSSNSPRQPTTTNLVNAEINIMRTGFLSNRERAVELIRNTVRRFAAPLSSSLSWDVDSRENLPQQGDLTIIVRLLGNQINHPSSGARARILRVTDILSRIILAMQIIKDELCQLVDDILAHNYVVNDESFAHLDECVLRLEETLLVPRSHEIVSSLATVSQGSTEGPAEGSVLSIFRKDHSASFARNRWFTTRHSTRLQYSQLLDHVIATQADFSAQISSYQAMLRNPQVFCLDDYARCVAQVFQEHTRRMFHCFGHVFHCLSDIADTFESPDRDRLTPTLPESGSPFRTEALFRIVALTGEESRIRRLGQQAAQAFRSDAHHPPMHDVRMQIVGNVRRCGSPSNLVTIFPRFGSNQSFVQFPTPVPSSFGSLDIGGPFTMLQRLFPVPSSSAHPSSSAPSTSASASSNSSAPVATNANTLRKPTPNAVSQNDSSSATQSNRPTNANARYGERRTGVLRLLLTEALNHLLGSRPRSSASSGSTGTASTASHPPSSATMTTTAENPRLNRSGSGSLTFQGYNISATHPTPTPQSSQHIMVPGVIGQFVVETVGPEGVRQLFNAAMQAVTRPPGAQHVHGGPGVPPSSRLIMGSSGVPPPWLSGPVFMTDRYLPCRSNFASTIPETNRTPSYQNALRIIREAALRYERSLTENSEQRSEAELVSDRWSALRETDERNTRRILGGNVAEIGTTQNDPVQFQRVLGSILERIVHQMAGTDADIAEDLGTTRNDFENYFNDLTSEMRGDRSEGVSHNRAASTSQDIENQNAANTPSTSRQGGSALHRVSSEPVLTQNTPRTANEGGDGRWSRELQVLHLIADILNAPGGATVGQFLRREGYQYSHAGGGFLNLLITMCCEVLDTTDFMRLLSGDLSTFGTYRQQMRRYIIEHVLDDNNHPSSEDLESVARRYQLGEGMVNRLFEADPNLRRFVDVPEIGRVDVAASALNIDRLFLQRLLSLLVNSSDGLSAGDFSKKMSELFSGYFRRFVAIANLSSNSPTGYSDVLMQLTLNNASEGEERFGSEAAAFLESRNDYLLLRTLMESSLPRLEAYLRQEAPFNVSDIANELVTSEATTDELSWSTDSAETVIAASSRPVKEVNESSSRAKKAMKLHRLSNNPLPCKNTKPNLNCLPKPWISVIEEDVRFQSSTTFSEPLSEAYLSGDPFVQASKKKKCGTTRRYAGDGSGPSSHYNASSGRNFNDAANSKEKKMLEGGNSKNEGDLTAMEIDSNECPDEQSHLSKTS</sequence>
<feature type="region of interest" description="Disordered" evidence="1">
    <location>
        <begin position="1257"/>
        <end position="1328"/>
    </location>
</feature>
<protein>
    <submittedName>
        <fullName evidence="5">Ubiquitin-like domain-containing protein</fullName>
    </submittedName>
</protein>
<gene>
    <name evidence="3" type="ORF">EVEC_LOCUS3258</name>
</gene>
<accession>A0A0N4V0U6</accession>